<reference evidence="6 7" key="1">
    <citation type="journal article" date="2023" name="Hortic Res">
        <title>The complete reference genome for grapevine (Vitis vinifera L.) genetics and breeding.</title>
        <authorList>
            <person name="Shi X."/>
            <person name="Cao S."/>
            <person name="Wang X."/>
            <person name="Huang S."/>
            <person name="Wang Y."/>
            <person name="Liu Z."/>
            <person name="Liu W."/>
            <person name="Leng X."/>
            <person name="Peng Y."/>
            <person name="Wang N."/>
            <person name="Wang Y."/>
            <person name="Ma Z."/>
            <person name="Xu X."/>
            <person name="Zhang F."/>
            <person name="Xue H."/>
            <person name="Zhong H."/>
            <person name="Wang Y."/>
            <person name="Zhang K."/>
            <person name="Velt A."/>
            <person name="Avia K."/>
            <person name="Holtgrawe D."/>
            <person name="Grimplet J."/>
            <person name="Matus J.T."/>
            <person name="Ware D."/>
            <person name="Wu X."/>
            <person name="Wang H."/>
            <person name="Liu C."/>
            <person name="Fang Y."/>
            <person name="Rustenholz C."/>
            <person name="Cheng Z."/>
            <person name="Xiao H."/>
            <person name="Zhou Y."/>
        </authorList>
    </citation>
    <scope>NUCLEOTIDE SEQUENCE [LARGE SCALE GENOMIC DNA]</scope>
    <source>
        <strain evidence="7">cv. Pinot noir / PN40024</strain>
        <tissue evidence="6">Leaf</tissue>
    </source>
</reference>
<organism evidence="6 7">
    <name type="scientific">Vitis vinifera</name>
    <name type="common">Grape</name>
    <dbReference type="NCBI Taxonomy" id="29760"/>
    <lineage>
        <taxon>Eukaryota</taxon>
        <taxon>Viridiplantae</taxon>
        <taxon>Streptophyta</taxon>
        <taxon>Embryophyta</taxon>
        <taxon>Tracheophyta</taxon>
        <taxon>Spermatophyta</taxon>
        <taxon>Magnoliopsida</taxon>
        <taxon>eudicotyledons</taxon>
        <taxon>Gunneridae</taxon>
        <taxon>Pentapetalae</taxon>
        <taxon>rosids</taxon>
        <taxon>Vitales</taxon>
        <taxon>Vitaceae</taxon>
        <taxon>Viteae</taxon>
        <taxon>Vitis</taxon>
    </lineage>
</organism>
<dbReference type="EMBL" id="CP126654">
    <property type="protein sequence ID" value="WJZ91176.1"/>
    <property type="molecule type" value="Genomic_DNA"/>
</dbReference>
<keyword evidence="2 5" id="KW-0812">Transmembrane</keyword>
<dbReference type="Pfam" id="PF03062">
    <property type="entry name" value="MBOAT"/>
    <property type="match status" value="1"/>
</dbReference>
<dbReference type="InterPro" id="IPR004299">
    <property type="entry name" value="MBOAT_fam"/>
</dbReference>
<feature type="transmembrane region" description="Helical" evidence="5">
    <location>
        <begin position="175"/>
        <end position="195"/>
    </location>
</feature>
<keyword evidence="4 5" id="KW-0472">Membrane</keyword>
<evidence type="ECO:0000256" key="5">
    <source>
        <dbReference type="SAM" id="Phobius"/>
    </source>
</evidence>
<feature type="transmembrane region" description="Helical" evidence="5">
    <location>
        <begin position="12"/>
        <end position="29"/>
    </location>
</feature>
<evidence type="ECO:0000256" key="1">
    <source>
        <dbReference type="ARBA" id="ARBA00004141"/>
    </source>
</evidence>
<evidence type="ECO:0000256" key="4">
    <source>
        <dbReference type="ARBA" id="ARBA00023136"/>
    </source>
</evidence>
<comment type="subcellular location">
    <subcellularLocation>
        <location evidence="1">Membrane</location>
        <topology evidence="1">Multi-pass membrane protein</topology>
    </subcellularLocation>
</comment>
<evidence type="ECO:0000256" key="2">
    <source>
        <dbReference type="ARBA" id="ARBA00022692"/>
    </source>
</evidence>
<dbReference type="InterPro" id="IPR051085">
    <property type="entry name" value="MB_O-acyltransferase"/>
</dbReference>
<evidence type="ECO:0000313" key="7">
    <source>
        <dbReference type="Proteomes" id="UP001227230"/>
    </source>
</evidence>
<accession>A0ABY9C854</accession>
<gene>
    <name evidence="6" type="ORF">VitviT2T_010274</name>
</gene>
<feature type="transmembrane region" description="Helical" evidence="5">
    <location>
        <begin position="489"/>
        <end position="508"/>
    </location>
</feature>
<protein>
    <recommendedName>
        <fullName evidence="8">Membrane-bound O-acyltransferase C24H6.01c</fullName>
    </recommendedName>
</protein>
<evidence type="ECO:0008006" key="8">
    <source>
        <dbReference type="Google" id="ProtNLM"/>
    </source>
</evidence>
<feature type="transmembrane region" description="Helical" evidence="5">
    <location>
        <begin position="455"/>
        <end position="477"/>
    </location>
</feature>
<feature type="transmembrane region" description="Helical" evidence="5">
    <location>
        <begin position="66"/>
        <end position="83"/>
    </location>
</feature>
<feature type="transmembrane region" description="Helical" evidence="5">
    <location>
        <begin position="95"/>
        <end position="121"/>
    </location>
</feature>
<feature type="transmembrane region" description="Helical" evidence="5">
    <location>
        <begin position="285"/>
        <end position="308"/>
    </location>
</feature>
<dbReference type="Proteomes" id="UP001227230">
    <property type="component" value="Chromosome 7"/>
</dbReference>
<feature type="transmembrane region" description="Helical" evidence="5">
    <location>
        <begin position="136"/>
        <end position="154"/>
    </location>
</feature>
<feature type="transmembrane region" description="Helical" evidence="5">
    <location>
        <begin position="320"/>
        <end position="337"/>
    </location>
</feature>
<dbReference type="PANTHER" id="PTHR13285:SF18">
    <property type="entry name" value="PROTEIN-CYSTEINE N-PALMITOYLTRANSFERASE RASP"/>
    <property type="match status" value="1"/>
</dbReference>
<keyword evidence="7" id="KW-1185">Reference proteome</keyword>
<evidence type="ECO:0000313" key="6">
    <source>
        <dbReference type="EMBL" id="WJZ91176.1"/>
    </source>
</evidence>
<sequence>MKSCWKKRELTFLILYALLFYIIIIRRSLQISHDYSHKVFGLRPGWVPDQLNDVSDAQWRNFRGKLHILTVVFGIFAFVANMLRAYCQLKAKGMAVVWLLISLIYLAYLHGACIIFVLSIASANFLLVKIFARTKYFSSALWTFNLFFLIYNRIHEGYSFSTFGQHWAYLDNFRGAFRWHICFNFVILRMISFGYDYHWAHQGSHFDQKKHIQRCHICKAGKACYLHLQERSVQNDKFSFSIYLCYLVYAPLYIAGPIVSFNAFASQLDMPQNNYSVRDVSWYGLRWLFSLFLMELMTHLFYYNAFAISGLWKQLSPMDVFIIGYGVLNFMWLKFFLMWRYFRLWSLICGIEAPENMPRCINNCYNLESFWKNWHASFNKWLVRYMYIPLGGSQRKLLNIWVIFTFVAIWHDLEWKLLSWAWLTCLFFVPEMILKSLANAFQAESAFGEFIFRELSAVAGSVTITCLMVANLVGYVIGPSGINWFISQFLQKEGLPILGGMFITFYVGTKVNHMTYPSIGSLVRVY</sequence>
<keyword evidence="3 5" id="KW-1133">Transmembrane helix</keyword>
<name>A0ABY9C854_VITVI</name>
<feature type="transmembrane region" description="Helical" evidence="5">
    <location>
        <begin position="240"/>
        <end position="264"/>
    </location>
</feature>
<proteinExistence type="predicted"/>
<dbReference type="PANTHER" id="PTHR13285">
    <property type="entry name" value="ACYLTRANSFERASE"/>
    <property type="match status" value="1"/>
</dbReference>
<evidence type="ECO:0000256" key="3">
    <source>
        <dbReference type="ARBA" id="ARBA00022989"/>
    </source>
</evidence>